<sequence length="159" mass="17182">MPKKTKRAPVRREKVPQRTKGFLATIKTELSKPVIPGEMFVASGDLEAFHGRDTKELTVKNSADRPIQVGSHCHFFESNHALMFDRGAAFGFRLCIPAGTAVRFEPGEEKRVTVVALAGNRVAHGINGLTEGSLDDPQVKGKALALAADRGFSEKGGVK</sequence>
<name>A0A7S8FCF2_9BACT</name>
<comment type="pathway">
    <text evidence="3">Nitrogen metabolism; urea degradation; CO(2) and NH(3) from urea (urease route): step 1/1.</text>
</comment>
<dbReference type="GO" id="GO:0035550">
    <property type="term" value="C:urease complex"/>
    <property type="evidence" value="ECO:0007669"/>
    <property type="project" value="InterPro"/>
</dbReference>
<dbReference type="UniPathway" id="UPA00258">
    <property type="reaction ID" value="UER00370"/>
</dbReference>
<dbReference type="InterPro" id="IPR002019">
    <property type="entry name" value="Urease_beta-like"/>
</dbReference>
<dbReference type="Proteomes" id="UP000593737">
    <property type="component" value="Chromosome"/>
</dbReference>
<accession>A0A7S8FCF2</accession>
<proteinExistence type="inferred from homology"/>
<keyword evidence="3" id="KW-0963">Cytoplasm</keyword>
<dbReference type="InterPro" id="IPR050069">
    <property type="entry name" value="Urease_subunit"/>
</dbReference>
<comment type="subunit">
    <text evidence="3">Heterotrimer of UreA (gamma), UreB (beta) and UreC (alpha) subunits. Three heterotrimers associate to form the active enzyme.</text>
</comment>
<dbReference type="NCBIfam" id="NF009682">
    <property type="entry name" value="PRK13203.1"/>
    <property type="match status" value="1"/>
</dbReference>
<dbReference type="AlphaFoldDB" id="A0A7S8FCF2"/>
<dbReference type="EC" id="3.5.1.5" evidence="3"/>
<dbReference type="EMBL" id="CP047423">
    <property type="protein sequence ID" value="QPD03266.1"/>
    <property type="molecule type" value="Genomic_DNA"/>
</dbReference>
<reference evidence="4 5" key="1">
    <citation type="journal article" date="2020" name="ISME J.">
        <title>Enrichment and physiological characterization of a novel comammox Nitrospira indicates ammonium inhibition of complete nitrification.</title>
        <authorList>
            <person name="Sakoula D."/>
            <person name="Koch H."/>
            <person name="Frank J."/>
            <person name="Jetten M.S.M."/>
            <person name="van Kessel M.A.H.J."/>
            <person name="Lucker S."/>
        </authorList>
    </citation>
    <scope>NUCLEOTIDE SEQUENCE [LARGE SCALE GENOMIC DNA]</scope>
    <source>
        <strain evidence="4">Comreactor17</strain>
    </source>
</reference>
<evidence type="ECO:0000313" key="4">
    <source>
        <dbReference type="EMBL" id="QPD03266.1"/>
    </source>
</evidence>
<protein>
    <recommendedName>
        <fullName evidence="3">Urease subunit beta</fullName>
        <ecNumber evidence="3">3.5.1.5</ecNumber>
    </recommendedName>
    <alternativeName>
        <fullName evidence="3">Urea amidohydrolase subunit beta</fullName>
    </alternativeName>
</protein>
<organism evidence="4 5">
    <name type="scientific">Candidatus Nitrospira kreftii</name>
    <dbReference type="NCBI Taxonomy" id="2652173"/>
    <lineage>
        <taxon>Bacteria</taxon>
        <taxon>Pseudomonadati</taxon>
        <taxon>Nitrospirota</taxon>
        <taxon>Nitrospiria</taxon>
        <taxon>Nitrospirales</taxon>
        <taxon>Nitrospiraceae</taxon>
        <taxon>Nitrospira</taxon>
    </lineage>
</organism>
<dbReference type="CDD" id="cd00407">
    <property type="entry name" value="Urease_beta"/>
    <property type="match status" value="1"/>
</dbReference>
<dbReference type="Pfam" id="PF00699">
    <property type="entry name" value="Urease_beta"/>
    <property type="match status" value="1"/>
</dbReference>
<gene>
    <name evidence="3" type="primary">ureB</name>
    <name evidence="4" type="ORF">Nkreftii_001040</name>
</gene>
<dbReference type="HAMAP" id="MF_01954">
    <property type="entry name" value="Urease_beta"/>
    <property type="match status" value="1"/>
</dbReference>
<dbReference type="InterPro" id="IPR036461">
    <property type="entry name" value="Urease_betasu_sf"/>
</dbReference>
<keyword evidence="1 3" id="KW-0378">Hydrolase</keyword>
<comment type="similarity">
    <text evidence="3">Belongs to the urease beta subunit family.</text>
</comment>
<dbReference type="Gene3D" id="2.10.150.10">
    <property type="entry name" value="Urease, beta subunit"/>
    <property type="match status" value="1"/>
</dbReference>
<dbReference type="SUPFAM" id="SSF51278">
    <property type="entry name" value="Urease, beta-subunit"/>
    <property type="match status" value="1"/>
</dbReference>
<comment type="catalytic activity">
    <reaction evidence="2 3">
        <text>urea + 2 H2O + H(+) = hydrogencarbonate + 2 NH4(+)</text>
        <dbReference type="Rhea" id="RHEA:20557"/>
        <dbReference type="ChEBI" id="CHEBI:15377"/>
        <dbReference type="ChEBI" id="CHEBI:15378"/>
        <dbReference type="ChEBI" id="CHEBI:16199"/>
        <dbReference type="ChEBI" id="CHEBI:17544"/>
        <dbReference type="ChEBI" id="CHEBI:28938"/>
        <dbReference type="EC" id="3.5.1.5"/>
    </reaction>
</comment>
<dbReference type="PANTHER" id="PTHR33569:SF1">
    <property type="entry name" value="UREASE"/>
    <property type="match status" value="1"/>
</dbReference>
<dbReference type="KEGG" id="nkf:Nkreftii_001040"/>
<evidence type="ECO:0000313" key="5">
    <source>
        <dbReference type="Proteomes" id="UP000593737"/>
    </source>
</evidence>
<dbReference type="PANTHER" id="PTHR33569">
    <property type="entry name" value="UREASE"/>
    <property type="match status" value="1"/>
</dbReference>
<dbReference type="GO" id="GO:0009039">
    <property type="term" value="F:urease activity"/>
    <property type="evidence" value="ECO:0007669"/>
    <property type="project" value="UniProtKB-UniRule"/>
</dbReference>
<comment type="subcellular location">
    <subcellularLocation>
        <location evidence="3">Cytoplasm</location>
    </subcellularLocation>
</comment>
<dbReference type="GO" id="GO:0043419">
    <property type="term" value="P:urea catabolic process"/>
    <property type="evidence" value="ECO:0007669"/>
    <property type="project" value="UniProtKB-UniRule"/>
</dbReference>
<evidence type="ECO:0000256" key="1">
    <source>
        <dbReference type="ARBA" id="ARBA00022801"/>
    </source>
</evidence>
<evidence type="ECO:0000256" key="3">
    <source>
        <dbReference type="HAMAP-Rule" id="MF_01954"/>
    </source>
</evidence>
<dbReference type="NCBIfam" id="TIGR00192">
    <property type="entry name" value="urease_beta"/>
    <property type="match status" value="1"/>
</dbReference>
<evidence type="ECO:0000256" key="2">
    <source>
        <dbReference type="ARBA" id="ARBA00047778"/>
    </source>
</evidence>